<dbReference type="PANTHER" id="PTHR13242:SF0">
    <property type="entry name" value="EUKARYOTIC TRANSLATION INITIATION FACTOR 3 SUBUNIT L"/>
    <property type="match status" value="1"/>
</dbReference>
<sequence>MQPYDLVDEGDFEGADLAIPAVAYDDAGNEQIAQQQRIAEAAASQAHALEQLASVPEPVKRYLISLWSLLNQQNPNLAEIHSAYEQGWNRLSDKFFPKQEWPDAEAYCNLFNLILNSSGPVPLTLPIDWIYNIIDEFVYQYTSFALWRNKTQGKTEEEKAILAESGQVWSCYSVLNVLYSLIQKSKILDQLAAAQKGEDVEAAAGEYGSIPLYHHLGYFSVLALVRVHVLLGDYTLALSMLDHIELDKKALLTRVTAAHVSTYYYVGFAYLMLGRYPDAIRSFSHILFFVLRLKHFQRGSQFDQINKTADRMYALLAIAQALCPTKVDEGIATAMKDKFGDQYGKMVRGGPDALASFQELFTHGAPRFISPNPPPYESESDETLAAFAAQPDPSQHQLAIFLAAVEPQLSTSTLRSFLRLYTTLGTDKLAKFLDLDDEETVLEMLMTAKAAARKVTWTSGGLLEGEETPGHLTVAQSTTSRRYGDFFSRHALKFADVYDQLRNKPLPVPKPRDRKPAPPAAAAAAGGAADAGRREVGARA</sequence>
<evidence type="ECO:0000256" key="2">
    <source>
        <dbReference type="ARBA" id="ARBA00022540"/>
    </source>
</evidence>
<dbReference type="GO" id="GO:0005852">
    <property type="term" value="C:eukaryotic translation initiation factor 3 complex"/>
    <property type="evidence" value="ECO:0007669"/>
    <property type="project" value="UniProtKB-UniRule"/>
</dbReference>
<dbReference type="PANTHER" id="PTHR13242">
    <property type="entry name" value="EUKARYOTIC TRANSLATION INITIATION FACTOR 3"/>
    <property type="match status" value="1"/>
</dbReference>
<comment type="similarity">
    <text evidence="4">Belongs to the eIF-3 subunit L family.</text>
</comment>
<keyword evidence="1 4" id="KW-0963">Cytoplasm</keyword>
<dbReference type="InterPro" id="IPR019382">
    <property type="entry name" value="eIF3l"/>
</dbReference>
<comment type="caution">
    <text evidence="7">The sequence shown here is derived from an EMBL/GenBank/DDBJ whole genome shotgun (WGS) entry which is preliminary data.</text>
</comment>
<feature type="compositionally biased region" description="Low complexity" evidence="5">
    <location>
        <begin position="520"/>
        <end position="530"/>
    </location>
</feature>
<evidence type="ECO:0000256" key="1">
    <source>
        <dbReference type="ARBA" id="ARBA00022490"/>
    </source>
</evidence>
<dbReference type="InterPro" id="IPR000717">
    <property type="entry name" value="PCI_dom"/>
</dbReference>
<dbReference type="Proteomes" id="UP000777482">
    <property type="component" value="Unassembled WGS sequence"/>
</dbReference>
<name>A0A9P6W9N9_RHOMI</name>
<evidence type="ECO:0000313" key="7">
    <source>
        <dbReference type="EMBL" id="KAG0666614.1"/>
    </source>
</evidence>
<evidence type="ECO:0000313" key="8">
    <source>
        <dbReference type="Proteomes" id="UP000777482"/>
    </source>
</evidence>
<dbReference type="Pfam" id="PF10255">
    <property type="entry name" value="Paf67"/>
    <property type="match status" value="1"/>
</dbReference>
<dbReference type="HAMAP" id="MF_03011">
    <property type="entry name" value="eIF3l"/>
    <property type="match status" value="1"/>
</dbReference>
<dbReference type="EMBL" id="PUHQ01000004">
    <property type="protein sequence ID" value="KAG0666614.1"/>
    <property type="molecule type" value="Genomic_DNA"/>
</dbReference>
<dbReference type="PROSITE" id="PS50250">
    <property type="entry name" value="PCI"/>
    <property type="match status" value="1"/>
</dbReference>
<keyword evidence="2 4" id="KW-0396">Initiation factor</keyword>
<feature type="domain" description="PCI" evidence="6">
    <location>
        <begin position="282"/>
        <end position="481"/>
    </location>
</feature>
<evidence type="ECO:0000256" key="4">
    <source>
        <dbReference type="HAMAP-Rule" id="MF_03011"/>
    </source>
</evidence>
<evidence type="ECO:0000256" key="3">
    <source>
        <dbReference type="ARBA" id="ARBA00022917"/>
    </source>
</evidence>
<dbReference type="GO" id="GO:0033290">
    <property type="term" value="C:eukaryotic 48S preinitiation complex"/>
    <property type="evidence" value="ECO:0007669"/>
    <property type="project" value="UniProtKB-UniRule"/>
</dbReference>
<accession>A0A9P6W9N9</accession>
<comment type="subunit">
    <text evidence="4">Component of the eukaryotic translation initiation factor 3 (eIF-3) complex.</text>
</comment>
<protein>
    <recommendedName>
        <fullName evidence="4">Eukaryotic translation initiation factor 3 subunit L</fullName>
        <shortName evidence="4">eIF3l</shortName>
    </recommendedName>
</protein>
<evidence type="ECO:0000259" key="6">
    <source>
        <dbReference type="PROSITE" id="PS50250"/>
    </source>
</evidence>
<comment type="subcellular location">
    <subcellularLocation>
        <location evidence="4">Cytoplasm</location>
    </subcellularLocation>
</comment>
<keyword evidence="3 4" id="KW-0648">Protein biosynthesis</keyword>
<dbReference type="GO" id="GO:0001732">
    <property type="term" value="P:formation of cytoplasmic translation initiation complex"/>
    <property type="evidence" value="ECO:0007669"/>
    <property type="project" value="UniProtKB-UniRule"/>
</dbReference>
<proteinExistence type="inferred from homology"/>
<evidence type="ECO:0000256" key="5">
    <source>
        <dbReference type="SAM" id="MobiDB-lite"/>
    </source>
</evidence>
<dbReference type="AlphaFoldDB" id="A0A9P6W9N9"/>
<comment type="function">
    <text evidence="4">Component of the eukaryotic translation initiation factor 3 (eIF-3) complex, which is involved in protein synthesis of a specialized repertoire of mRNAs and, together with other initiation factors, stimulates binding of mRNA and methionyl-tRNAi to the 40S ribosome. The eIF-3 complex specifically targets and initiates translation of a subset of mRNAs involved in cell proliferation.</text>
</comment>
<keyword evidence="8" id="KW-1185">Reference proteome</keyword>
<feature type="region of interest" description="Disordered" evidence="5">
    <location>
        <begin position="503"/>
        <end position="540"/>
    </location>
</feature>
<gene>
    <name evidence="7" type="ORF">C6P46_004280</name>
</gene>
<dbReference type="GO" id="GO:0003743">
    <property type="term" value="F:translation initiation factor activity"/>
    <property type="evidence" value="ECO:0007669"/>
    <property type="project" value="UniProtKB-UniRule"/>
</dbReference>
<feature type="compositionally biased region" description="Basic and acidic residues" evidence="5">
    <location>
        <begin position="531"/>
        <end position="540"/>
    </location>
</feature>
<dbReference type="OrthoDB" id="15082at2759"/>
<reference evidence="7 8" key="1">
    <citation type="submission" date="2020-11" db="EMBL/GenBank/DDBJ databases">
        <title>Kefir isolates.</title>
        <authorList>
            <person name="Marcisauskas S."/>
            <person name="Kim Y."/>
            <person name="Blasche S."/>
        </authorList>
    </citation>
    <scope>NUCLEOTIDE SEQUENCE [LARGE SCALE GENOMIC DNA]</scope>
    <source>
        <strain evidence="7 8">KR</strain>
    </source>
</reference>
<dbReference type="GO" id="GO:0016282">
    <property type="term" value="C:eukaryotic 43S preinitiation complex"/>
    <property type="evidence" value="ECO:0007669"/>
    <property type="project" value="UniProtKB-UniRule"/>
</dbReference>
<organism evidence="7 8">
    <name type="scientific">Rhodotorula mucilaginosa</name>
    <name type="common">Yeast</name>
    <name type="synonym">Rhodotorula rubra</name>
    <dbReference type="NCBI Taxonomy" id="5537"/>
    <lineage>
        <taxon>Eukaryota</taxon>
        <taxon>Fungi</taxon>
        <taxon>Dikarya</taxon>
        <taxon>Basidiomycota</taxon>
        <taxon>Pucciniomycotina</taxon>
        <taxon>Microbotryomycetes</taxon>
        <taxon>Sporidiobolales</taxon>
        <taxon>Sporidiobolaceae</taxon>
        <taxon>Rhodotorula</taxon>
    </lineage>
</organism>